<evidence type="ECO:0000256" key="1">
    <source>
        <dbReference type="ARBA" id="ARBA00004141"/>
    </source>
</evidence>
<feature type="domain" description="Cytochrome oxidase subunit I profile" evidence="7">
    <location>
        <begin position="5"/>
        <end position="478"/>
    </location>
</feature>
<keyword evidence="5" id="KW-0479">Metal-binding</keyword>
<dbReference type="FunCoup" id="F7WD41">
    <property type="interactions" value="545"/>
</dbReference>
<protein>
    <recommendedName>
        <fullName evidence="5">Cytochrome c oxidase subunit 1</fullName>
        <ecNumber evidence="5">7.1.1.9</ecNumber>
    </recommendedName>
</protein>
<keyword evidence="5" id="KW-0186">Copper</keyword>
<dbReference type="GO" id="GO:0015990">
    <property type="term" value="P:electron transport coupled proton transport"/>
    <property type="evidence" value="ECO:0007669"/>
    <property type="project" value="TreeGrafter"/>
</dbReference>
<keyword evidence="5" id="KW-0813">Transport</keyword>
<comment type="caution">
    <text evidence="8">The sequence shown here is derived from an EMBL/GenBank/DDBJ whole genome shotgun (WGS) entry which is preliminary data.</text>
</comment>
<feature type="transmembrane region" description="Helical" evidence="6">
    <location>
        <begin position="114"/>
        <end position="135"/>
    </location>
</feature>
<dbReference type="GO" id="GO:0046872">
    <property type="term" value="F:metal ion binding"/>
    <property type="evidence" value="ECO:0007669"/>
    <property type="project" value="UniProtKB-KW"/>
</dbReference>
<feature type="transmembrane region" description="Helical" evidence="6">
    <location>
        <begin position="259"/>
        <end position="281"/>
    </location>
</feature>
<feature type="transmembrane region" description="Helical" evidence="6">
    <location>
        <begin position="21"/>
        <end position="42"/>
    </location>
</feature>
<feature type="transmembrane region" description="Helical" evidence="6">
    <location>
        <begin position="293"/>
        <end position="315"/>
    </location>
</feature>
<dbReference type="PANTHER" id="PTHR10422:SF18">
    <property type="entry name" value="CYTOCHROME C OXIDASE SUBUNIT 1"/>
    <property type="match status" value="1"/>
</dbReference>
<keyword evidence="5" id="KW-0249">Electron transport</keyword>
<dbReference type="EC" id="7.1.1.9" evidence="5"/>
<keyword evidence="5" id="KW-0408">Iron</keyword>
<dbReference type="GO" id="GO:0004129">
    <property type="term" value="F:cytochrome-c oxidase activity"/>
    <property type="evidence" value="ECO:0007669"/>
    <property type="project" value="UniProtKB-EC"/>
</dbReference>
<feature type="transmembrane region" description="Helical" evidence="6">
    <location>
        <begin position="399"/>
        <end position="423"/>
    </location>
</feature>
<keyword evidence="2 5" id="KW-0812">Transmembrane</keyword>
<dbReference type="GO" id="GO:0045277">
    <property type="term" value="C:respiratory chain complex IV"/>
    <property type="evidence" value="ECO:0007669"/>
    <property type="project" value="InterPro"/>
</dbReference>
<comment type="subcellular location">
    <subcellularLocation>
        <location evidence="1">Membrane</location>
        <topology evidence="1">Multi-pass membrane protein</topology>
    </subcellularLocation>
    <subcellularLocation>
        <location evidence="5">Mitochondrion inner membrane</location>
        <topology evidence="5">Multi-pass membrane protein</topology>
    </subcellularLocation>
</comment>
<dbReference type="STRING" id="771870.F7WD41"/>
<organism evidence="8 9">
    <name type="scientific">Sordaria macrospora (strain ATCC MYA-333 / DSM 997 / K(L3346) / K-hell)</name>
    <dbReference type="NCBI Taxonomy" id="771870"/>
    <lineage>
        <taxon>Eukaryota</taxon>
        <taxon>Fungi</taxon>
        <taxon>Dikarya</taxon>
        <taxon>Ascomycota</taxon>
        <taxon>Pezizomycotina</taxon>
        <taxon>Sordariomycetes</taxon>
        <taxon>Sordariomycetidae</taxon>
        <taxon>Sordariales</taxon>
        <taxon>Sordariaceae</taxon>
        <taxon>Sordaria</taxon>
    </lineage>
</organism>
<evidence type="ECO:0000256" key="3">
    <source>
        <dbReference type="ARBA" id="ARBA00022989"/>
    </source>
</evidence>
<dbReference type="InterPro" id="IPR023616">
    <property type="entry name" value="Cyt_c_oxase-like_su1_dom"/>
</dbReference>
<dbReference type="InParanoid" id="F7WD41"/>
<dbReference type="GO" id="GO:0005743">
    <property type="term" value="C:mitochondrial inner membrane"/>
    <property type="evidence" value="ECO:0007669"/>
    <property type="project" value="UniProtKB-SubCell"/>
</dbReference>
<feature type="transmembrane region" description="Helical" evidence="6">
    <location>
        <begin position="150"/>
        <end position="174"/>
    </location>
</feature>
<evidence type="ECO:0000313" key="8">
    <source>
        <dbReference type="EMBL" id="CCC14788.1"/>
    </source>
</evidence>
<dbReference type="Gene3D" id="1.20.210.10">
    <property type="entry name" value="Cytochrome c oxidase-like, subunit I domain"/>
    <property type="match status" value="2"/>
</dbReference>
<feature type="transmembrane region" description="Helical" evidence="6">
    <location>
        <begin position="370"/>
        <end position="387"/>
    </location>
</feature>
<feature type="transmembrane region" description="Helical" evidence="6">
    <location>
        <begin position="481"/>
        <end position="499"/>
    </location>
</feature>
<keyword evidence="5" id="KW-0999">Mitochondrion inner membrane</keyword>
<reference evidence="8 9" key="1">
    <citation type="journal article" date="2010" name="PLoS Genet.">
        <title>De novo assembly of a 40 Mb eukaryotic genome from short sequence reads: Sordaria macrospora, a model organism for fungal morphogenesis.</title>
        <authorList>
            <person name="Nowrousian M."/>
            <person name="Stajich J."/>
            <person name="Chu M."/>
            <person name="Engh I."/>
            <person name="Espagne E."/>
            <person name="Halliday K."/>
            <person name="Kamerewerd J."/>
            <person name="Kempken F."/>
            <person name="Knab B."/>
            <person name="Kuo H.C."/>
            <person name="Osiewacz H.D."/>
            <person name="Poeggeler S."/>
            <person name="Read N."/>
            <person name="Seiler S."/>
            <person name="Smith K."/>
            <person name="Zickler D."/>
            <person name="Kueck U."/>
            <person name="Freitag M."/>
        </authorList>
    </citation>
    <scope>NUCLEOTIDE SEQUENCE [LARGE SCALE GENOMIC DNA]</scope>
    <source>
        <strain evidence="9">ATCC MYA-333 / DSM 997 / K(L3346) / K-hell</strain>
        <tissue evidence="8">Mycelium</tissue>
    </source>
</reference>
<dbReference type="Pfam" id="PF00115">
    <property type="entry name" value="COX1"/>
    <property type="match status" value="2"/>
</dbReference>
<dbReference type="UniPathway" id="UPA00705"/>
<evidence type="ECO:0000256" key="5">
    <source>
        <dbReference type="RuleBase" id="RU000369"/>
    </source>
</evidence>
<dbReference type="OrthoDB" id="4905839at2759"/>
<evidence type="ECO:0000313" key="9">
    <source>
        <dbReference type="Proteomes" id="UP000001881"/>
    </source>
</evidence>
<dbReference type="InterPro" id="IPR000883">
    <property type="entry name" value="Cyt_C_Oxase_1"/>
</dbReference>
<gene>
    <name evidence="8" type="primary">cox1</name>
    <name evidence="8" type="ORF">SMAC_12670</name>
</gene>
<feature type="transmembrane region" description="Helical" evidence="6">
    <location>
        <begin position="62"/>
        <end position="93"/>
    </location>
</feature>
<name>F7WD41_SORMK</name>
<feature type="transmembrane region" description="Helical" evidence="6">
    <location>
        <begin position="224"/>
        <end position="247"/>
    </location>
</feature>
<keyword evidence="9" id="KW-1185">Reference proteome</keyword>
<dbReference type="AlphaFoldDB" id="F7WD41"/>
<geneLocation type="mitochondrion" evidence="8"/>
<proteinExistence type="inferred from homology"/>
<dbReference type="Proteomes" id="UP000001881">
    <property type="component" value="Unassembled WGS sequence"/>
</dbReference>
<comment type="pathway">
    <text evidence="5">Energy metabolism; oxidative phosphorylation.</text>
</comment>
<comment type="similarity">
    <text evidence="5">Belongs to the heme-copper respiratory oxidase family.</text>
</comment>
<evidence type="ECO:0000259" key="7">
    <source>
        <dbReference type="PROSITE" id="PS50855"/>
    </source>
</evidence>
<evidence type="ECO:0000256" key="6">
    <source>
        <dbReference type="SAM" id="Phobius"/>
    </source>
</evidence>
<dbReference type="PRINTS" id="PR01165">
    <property type="entry name" value="CYCOXIDASEI"/>
</dbReference>
<dbReference type="OMA" id="WAMMSIG"/>
<feature type="transmembrane region" description="Helical" evidence="6">
    <location>
        <begin position="327"/>
        <end position="350"/>
    </location>
</feature>
<comment type="function">
    <text evidence="5">Component of the cytochrome c oxidase, the last enzyme in the mitochondrial electron transport chain which drives oxidative phosphorylation. The respiratory chain contains 3 multisubunit complexes succinate dehydrogenase (complex II, CII), ubiquinol-cytochrome c oxidoreductase (cytochrome b-c1 complex, complex III, CIII) and cytochrome c oxidase (complex IV, CIV), that cooperate to transfer electrons derived from NADH and succinate to molecular oxygen, creating an electrochemical gradient over the inner membrane that drives transmembrane transport and the ATP synthase. Cytochrome c oxidase is the component of the respiratory chain that catalyzes the reduction of oxygen to water. Electrons originating from reduced cytochrome c in the intermembrane space (IMS) are transferred via the dinuclear copper A center (CU(A)) of subunit 2 and heme A of subunit 1 to the active site in subunit 1, a binuclear center (BNC) formed by heme A3 and copper B (CU(B)). The BNC reduces molecular oxygen to 2 water molecules using 4 electrons from cytochrome c in the IMS and 4 protons from the mitochondrial matrix.</text>
</comment>
<accession>F7WD41</accession>
<keyword evidence="3 6" id="KW-1133">Transmembrane helix</keyword>
<dbReference type="InterPro" id="IPR036927">
    <property type="entry name" value="Cyt_c_oxase-like_su1_sf"/>
</dbReference>
<dbReference type="VEuPathDB" id="FungiDB:SMAC_12670"/>
<evidence type="ECO:0000256" key="4">
    <source>
        <dbReference type="ARBA" id="ARBA00023136"/>
    </source>
</evidence>
<evidence type="ECO:0000256" key="2">
    <source>
        <dbReference type="ARBA" id="ARBA00022692"/>
    </source>
</evidence>
<comment type="catalytic activity">
    <reaction evidence="5">
        <text>4 Fe(II)-[cytochrome c] + O2 + 8 H(+)(in) = 4 Fe(III)-[cytochrome c] + 2 H2O + 4 H(+)(out)</text>
        <dbReference type="Rhea" id="RHEA:11436"/>
        <dbReference type="Rhea" id="RHEA-COMP:10350"/>
        <dbReference type="Rhea" id="RHEA-COMP:14399"/>
        <dbReference type="ChEBI" id="CHEBI:15377"/>
        <dbReference type="ChEBI" id="CHEBI:15378"/>
        <dbReference type="ChEBI" id="CHEBI:15379"/>
        <dbReference type="ChEBI" id="CHEBI:29033"/>
        <dbReference type="ChEBI" id="CHEBI:29034"/>
        <dbReference type="EC" id="7.1.1.9"/>
    </reaction>
</comment>
<keyword evidence="4 5" id="KW-0472">Membrane</keyword>
<dbReference type="GO" id="GO:0020037">
    <property type="term" value="F:heme binding"/>
    <property type="evidence" value="ECO:0007669"/>
    <property type="project" value="InterPro"/>
</dbReference>
<keyword evidence="5 8" id="KW-0496">Mitochondrion</keyword>
<feature type="transmembrane region" description="Helical" evidence="6">
    <location>
        <begin position="186"/>
        <end position="204"/>
    </location>
</feature>
<dbReference type="PANTHER" id="PTHR10422">
    <property type="entry name" value="CYTOCHROME C OXIDASE SUBUNIT 1"/>
    <property type="match status" value="1"/>
</dbReference>
<dbReference type="PROSITE" id="PS50855">
    <property type="entry name" value="COX1"/>
    <property type="match status" value="1"/>
</dbReference>
<dbReference type="SUPFAM" id="SSF81442">
    <property type="entry name" value="Cytochrome c oxidase subunit I-like"/>
    <property type="match status" value="1"/>
</dbReference>
<dbReference type="eggNOG" id="KOG4769">
    <property type="taxonomic scope" value="Eukaryota"/>
</dbReference>
<keyword evidence="5" id="KW-0349">Heme</keyword>
<dbReference type="HOGENOM" id="CLU_011899_7_3_1"/>
<sequence>MSSISIWTERWFLSTNAKDIGVLYLIFALFSGLLGTAFSVLIRMELSGPGVQYIADNQLYNAIITAHAILMIFFMVMPALIGGFGNFLLPLLVGGPDMAFPRLNNISFWLLPPSLLLLVFSACIEGGAGTGWTIYPAKVYKVIVGPSVDLAIFALHLSGVSSLLGSINFITTIVNMRTPGIRLHKLALFGWAVVITAVLLLLSLHPILFQHLFWFFGHSNKSVFGYIGMVYAMMSIGILGFIVWSHHMYTVGLDVDTRAYFTAATLIIAVPTGIKIFSWLATCYGGSIRLTPSMLFALGFVFMFTIGGLSGVVLANASLDIAFHDTYYVVAHFHYVLSMGAVFAMFSGWYHWVPKILGLNYNMVLSKAQFWILFIGVQHFLGLQGMPRRISDYPDAFSGWNLISSFGSIVSVVASWLFLYIVYIQLVQGEYAGRYPWSIPQFYTDSLRALLNRSYPSLEWSVSSPPKPHAFVSLPLQSSSLFFLIGFLKILVVVGNCFNKKLNFI</sequence>
<dbReference type="EMBL" id="CABT02001583">
    <property type="protein sequence ID" value="CCC14788.1"/>
    <property type="molecule type" value="Genomic_DNA"/>
</dbReference>
<keyword evidence="5" id="KW-0679">Respiratory chain</keyword>
<dbReference type="CDD" id="cd01663">
    <property type="entry name" value="Cyt_c_Oxidase_I"/>
    <property type="match status" value="1"/>
</dbReference>
<dbReference type="GO" id="GO:0006123">
    <property type="term" value="P:mitochondrial electron transport, cytochrome c to oxygen"/>
    <property type="evidence" value="ECO:0007669"/>
    <property type="project" value="TreeGrafter"/>
</dbReference>
<dbReference type="InterPro" id="IPR033944">
    <property type="entry name" value="Cyt_c_oxase_su1_dom"/>
</dbReference>